<feature type="signal peptide" evidence="2">
    <location>
        <begin position="1"/>
        <end position="20"/>
    </location>
</feature>
<evidence type="ECO:0000313" key="3">
    <source>
        <dbReference type="EMBL" id="MFC1459218.1"/>
    </source>
</evidence>
<gene>
    <name evidence="3" type="ORF">ACETIH_21430</name>
</gene>
<dbReference type="Proteomes" id="UP001593940">
    <property type="component" value="Unassembled WGS sequence"/>
</dbReference>
<organism evidence="3 4">
    <name type="scientific">Microvirga arabica</name>
    <dbReference type="NCBI Taxonomy" id="1128671"/>
    <lineage>
        <taxon>Bacteria</taxon>
        <taxon>Pseudomonadati</taxon>
        <taxon>Pseudomonadota</taxon>
        <taxon>Alphaproteobacteria</taxon>
        <taxon>Hyphomicrobiales</taxon>
        <taxon>Methylobacteriaceae</taxon>
        <taxon>Microvirga</taxon>
    </lineage>
</organism>
<keyword evidence="1" id="KW-0812">Transmembrane</keyword>
<protein>
    <submittedName>
        <fullName evidence="3">DUF2937 family protein</fullName>
    </submittedName>
</protein>
<keyword evidence="2" id="KW-0732">Signal</keyword>
<name>A0ABV6YD90_9HYPH</name>
<evidence type="ECO:0000256" key="1">
    <source>
        <dbReference type="SAM" id="Phobius"/>
    </source>
</evidence>
<proteinExistence type="predicted"/>
<feature type="transmembrane region" description="Helical" evidence="1">
    <location>
        <begin position="137"/>
        <end position="158"/>
    </location>
</feature>
<dbReference type="RefSeq" id="WP_203272222.1">
    <property type="nucleotide sequence ID" value="NZ_JAFBID010000021.1"/>
</dbReference>
<keyword evidence="4" id="KW-1185">Reference proteome</keyword>
<comment type="caution">
    <text evidence="3">The sequence shown here is derived from an EMBL/GenBank/DDBJ whole genome shotgun (WGS) entry which is preliminary data.</text>
</comment>
<feature type="chain" id="PRO_5045061636" evidence="2">
    <location>
        <begin position="21"/>
        <end position="184"/>
    </location>
</feature>
<reference evidence="3 4" key="1">
    <citation type="submission" date="2024-09" db="EMBL/GenBank/DDBJ databases">
        <title>Nodulacao em especies de Leguminosae Basais da Amazonia e Caracterizacao dos Rizobios e Bacterias Associadas aos Nodulos.</title>
        <authorList>
            <person name="Jambeiro I.C.A."/>
            <person name="Lopes I.S."/>
            <person name="Aguiar E.R.G.R."/>
            <person name="Santos A.F.J."/>
            <person name="Dos Santos J.M.F."/>
            <person name="Gross E."/>
        </authorList>
    </citation>
    <scope>NUCLEOTIDE SEQUENCE [LARGE SCALE GENOMIC DNA]</scope>
    <source>
        <strain evidence="3 4">BRUESC1165</strain>
    </source>
</reference>
<accession>A0ABV6YD90</accession>
<evidence type="ECO:0000256" key="2">
    <source>
        <dbReference type="SAM" id="SignalP"/>
    </source>
</evidence>
<dbReference type="Pfam" id="PF11157">
    <property type="entry name" value="DUF2937"/>
    <property type="match status" value="1"/>
</dbReference>
<dbReference type="EMBL" id="JBHOMY010000083">
    <property type="protein sequence ID" value="MFC1459218.1"/>
    <property type="molecule type" value="Genomic_DNA"/>
</dbReference>
<evidence type="ECO:0000313" key="4">
    <source>
        <dbReference type="Proteomes" id="UP001593940"/>
    </source>
</evidence>
<keyword evidence="1" id="KW-0472">Membrane</keyword>
<dbReference type="InterPro" id="IPR022584">
    <property type="entry name" value="DUF2937"/>
</dbReference>
<sequence length="184" mass="20039">MSRIVRIVAFGLGLSGGVVASQGPEFAQQYRQRLGGAVDELRQVIGRFDRDAQVSGETRESAIARLRSNTDDFVSRQGAAMEANVERLGRLEAHRAAMMEAGSFSRIALMVRDGDTDILEAVSRDFEPAVPVTEEGLLSAAAGFIAVWGGLLLLSGFLRSLFRRRRRPQKSVQASRSGFPARTT</sequence>
<keyword evidence="1" id="KW-1133">Transmembrane helix</keyword>